<keyword evidence="3" id="KW-1185">Reference proteome</keyword>
<dbReference type="InterPro" id="IPR022210">
    <property type="entry name" value="TF_GCR1-like"/>
</dbReference>
<dbReference type="Proteomes" id="UP001295423">
    <property type="component" value="Unassembled WGS sequence"/>
</dbReference>
<evidence type="ECO:0000259" key="1">
    <source>
        <dbReference type="Pfam" id="PF12550"/>
    </source>
</evidence>
<name>A0AAD2JKW6_9STRA</name>
<dbReference type="GO" id="GO:0000981">
    <property type="term" value="F:DNA-binding transcription factor activity, RNA polymerase II-specific"/>
    <property type="evidence" value="ECO:0007669"/>
    <property type="project" value="TreeGrafter"/>
</dbReference>
<protein>
    <recommendedName>
        <fullName evidence="1">Transcription activator GCR1-like domain-containing protein</fullName>
    </recommendedName>
</protein>
<proteinExistence type="predicted"/>
<reference evidence="2" key="1">
    <citation type="submission" date="2023-08" db="EMBL/GenBank/DDBJ databases">
        <authorList>
            <person name="Audoor S."/>
            <person name="Bilcke G."/>
        </authorList>
    </citation>
    <scope>NUCLEOTIDE SEQUENCE</scope>
</reference>
<dbReference type="PANTHER" id="PTHR37784:SF2">
    <property type="entry name" value="HIGH-OSMOLARITY-INDUCED TRANSCRIPTION PROTEIN 1"/>
    <property type="match status" value="1"/>
</dbReference>
<dbReference type="EMBL" id="CAKOGP040002034">
    <property type="protein sequence ID" value="CAJ1959932.1"/>
    <property type="molecule type" value="Genomic_DNA"/>
</dbReference>
<accession>A0AAD2JKW6</accession>
<sequence>MDNAVMMEEEAANSDHLDAGRRRFAPPEDEATWHMPTDDERYRPYITSLMNFFHDPDPPYTKDTVFTRSQLLGINPTVIKRWLVNKAYGKEEYDRKRDVPQGARASLLEMMKKAVSYFMTNRAVAWVNGAGNPTRHASVHEVIADVKKAEARHQGRSSQATRPLREPEFRKSLEMLKRKSDWNSQYKYSIMSLWQFAIIARTDDIVHFEVTHPRGNPKFPFTLKLKVFWSKNINEERQCPDQILLGPMDDDICILINLSIYLESYLEQFPQAVLLFTEDLELANDAATERLKARYRSALRSTWNTAEFKSTIDESDFGLKIGTHSQRKLPATYASNKGCSKPEIEIRGRWQGEAGKGPKVVDRYIDRKHEYIDGKVAAALCIGGPVKYKLKEGVELPVEWLYENVIPNIRAKFPRDNRLCRVLALTLLYACMHEDILVPPGIKSRVRTAYGELNQDTQQPVEKVPLFVHRRDDQLMIDEAIIIDGDGSTGAGGGVVAGNSTYDLFQSIQINIQQLQQQLNNVAARSDTNFSDLRAYIQHRDRILNNNIRAFGGTIEGGLQIQQANAGRRLLPLAARGANVDVGPVEAANMAILSGNPRSLYGLWREYQHGIAGRKPARYFTATERNCSRQMKQKFYRRKQVWDTISRLVANGHTVQSIDGKVAAALCIGGPVKYKLKEGVELPVEWLYENVIPNIRAKFPRDNRLCRVLALTLLYACMHEDILVPPGIKSRVRTAYGELNQDTQQPVEKVPLFVHRRDDQLMIDEAIIIDGDGSTGAGGGVVAGNSTYDLFQSIQINIQQLQQQLNNVAARSDTNFSDLRAYIQHRDRILNNNIRAFGGTIEGGLQIQQANAGRRLLPLAARGANVDVGPVEAANMAILSGNPRSLYGLWREYQHGIAGRKPARYFTATERNCSRQMKQKFYRRKQVWDTISRLVANGHTVQSIDGKVAAALCIGGPVKYKLKEGVELPVEWLYENVIPNIRAKFPRDNRLCRVLALTLLYACMHEDILVPPGIKSRVRTAYGELNQDTQQPVEKVPLFVHRRDDQLMIDEAIIIDGDGSTGAGGGVVAGNSTYDLFQSIQINIQQLQQQLNNVAARSDTNFSDLRAYIQHRDRILNNNIRAFGGTIEGGLQIQQANAGRRLLPLAARGANVDVGPVEAANMAILSGNPRSLYGLWREYQHGIAGRKPARYFTATERNCSRQMKQKFYRRKQVWDTISRLVANGHTVQSAIERIKQVYG</sequence>
<feature type="domain" description="Transcription activator GCR1-like" evidence="1">
    <location>
        <begin position="593"/>
        <end position="654"/>
    </location>
</feature>
<evidence type="ECO:0000313" key="2">
    <source>
        <dbReference type="EMBL" id="CAJ1959932.1"/>
    </source>
</evidence>
<dbReference type="GO" id="GO:0060963">
    <property type="term" value="P:positive regulation of ribosomal protein gene transcription by RNA polymerase II"/>
    <property type="evidence" value="ECO:0007669"/>
    <property type="project" value="TreeGrafter"/>
</dbReference>
<dbReference type="Pfam" id="PF12550">
    <property type="entry name" value="GCR1_C"/>
    <property type="match status" value="3"/>
</dbReference>
<dbReference type="GO" id="GO:0000978">
    <property type="term" value="F:RNA polymerase II cis-regulatory region sequence-specific DNA binding"/>
    <property type="evidence" value="ECO:0007669"/>
    <property type="project" value="TreeGrafter"/>
</dbReference>
<comment type="caution">
    <text evidence="2">The sequence shown here is derived from an EMBL/GenBank/DDBJ whole genome shotgun (WGS) entry which is preliminary data.</text>
</comment>
<evidence type="ECO:0000313" key="3">
    <source>
        <dbReference type="Proteomes" id="UP001295423"/>
    </source>
</evidence>
<feature type="domain" description="Transcription activator GCR1-like" evidence="1">
    <location>
        <begin position="879"/>
        <end position="940"/>
    </location>
</feature>
<dbReference type="AlphaFoldDB" id="A0AAD2JKW6"/>
<feature type="domain" description="Transcription activator GCR1-like" evidence="1">
    <location>
        <begin position="1165"/>
        <end position="1235"/>
    </location>
</feature>
<organism evidence="2 3">
    <name type="scientific">Cylindrotheca closterium</name>
    <dbReference type="NCBI Taxonomy" id="2856"/>
    <lineage>
        <taxon>Eukaryota</taxon>
        <taxon>Sar</taxon>
        <taxon>Stramenopiles</taxon>
        <taxon>Ochrophyta</taxon>
        <taxon>Bacillariophyta</taxon>
        <taxon>Bacillariophyceae</taxon>
        <taxon>Bacillariophycidae</taxon>
        <taxon>Bacillariales</taxon>
        <taxon>Bacillariaceae</taxon>
        <taxon>Cylindrotheca</taxon>
    </lineage>
</organism>
<gene>
    <name evidence="2" type="ORF">CYCCA115_LOCUS18349</name>
</gene>
<dbReference type="InterPro" id="IPR052146">
    <property type="entry name" value="HOT1"/>
</dbReference>
<dbReference type="PANTHER" id="PTHR37784">
    <property type="entry name" value="PROTEIN MSN1"/>
    <property type="match status" value="1"/>
</dbReference>